<keyword evidence="9" id="KW-0472">Membrane</keyword>
<keyword evidence="4 7" id="KW-0479">Metal-binding</keyword>
<dbReference type="GO" id="GO:0046872">
    <property type="term" value="F:metal ion binding"/>
    <property type="evidence" value="ECO:0007669"/>
    <property type="project" value="UniProtKB-KW"/>
</dbReference>
<feature type="compositionally biased region" description="Basic and acidic residues" evidence="8">
    <location>
        <begin position="154"/>
        <end position="168"/>
    </location>
</feature>
<dbReference type="PRINTS" id="PR00789">
    <property type="entry name" value="OSIALOPTASE"/>
</dbReference>
<keyword evidence="2 7" id="KW-0808">Transferase</keyword>
<dbReference type="InterPro" id="IPR043129">
    <property type="entry name" value="ATPase_NBD"/>
</dbReference>
<dbReference type="eggNOG" id="KOG2707">
    <property type="taxonomic scope" value="Eukaryota"/>
</dbReference>
<dbReference type="InterPro" id="IPR022450">
    <property type="entry name" value="TsaD"/>
</dbReference>
<dbReference type="OrthoDB" id="10259622at2759"/>
<comment type="cofactor">
    <cofactor evidence="7">
        <name>a divalent metal cation</name>
        <dbReference type="ChEBI" id="CHEBI:60240"/>
    </cofactor>
    <text evidence="7">Binds 1 divalent metal cation per subunit.</text>
</comment>
<dbReference type="InterPro" id="IPR017861">
    <property type="entry name" value="KAE1/TsaD"/>
</dbReference>
<gene>
    <name evidence="11" type="ORF">X797_001907</name>
</gene>
<dbReference type="EC" id="2.3.1.234" evidence="1"/>
<feature type="compositionally biased region" description="Basic and acidic residues" evidence="8">
    <location>
        <begin position="379"/>
        <end position="389"/>
    </location>
</feature>
<evidence type="ECO:0000256" key="1">
    <source>
        <dbReference type="ARBA" id="ARBA00012156"/>
    </source>
</evidence>
<dbReference type="EMBL" id="JELW01000002">
    <property type="protein sequence ID" value="EXV04234.1"/>
    <property type="molecule type" value="Genomic_DNA"/>
</dbReference>
<dbReference type="GO" id="GO:0006508">
    <property type="term" value="P:proteolysis"/>
    <property type="evidence" value="ECO:0007669"/>
    <property type="project" value="UniProtKB-KW"/>
</dbReference>
<comment type="function">
    <text evidence="7">Required for the formation of a threonylcarbamoyl group on adenosine at position 37 (t(6)A37) in mitochondrial tRNAs that read codons beginning with adenine. Probably involved in the transfer of the threonylcarbamoyl moiety of threonylcarbamoyl-AMP (TC-AMP) to the N6 group of A37. Involved in mitochondrial genome maintenance.</text>
</comment>
<evidence type="ECO:0000256" key="6">
    <source>
        <dbReference type="ARBA" id="ARBA00048117"/>
    </source>
</evidence>
<keyword evidence="7" id="KW-0496">Mitochondrion</keyword>
<dbReference type="GO" id="GO:0072670">
    <property type="term" value="P:mitochondrial tRNA threonylcarbamoyladenosine modification"/>
    <property type="evidence" value="ECO:0007669"/>
    <property type="project" value="TreeGrafter"/>
</dbReference>
<dbReference type="GO" id="GO:0061711">
    <property type="term" value="F:tRNA N(6)-L-threonylcarbamoyladenine synthase activity"/>
    <property type="evidence" value="ECO:0007669"/>
    <property type="project" value="UniProtKB-EC"/>
</dbReference>
<dbReference type="InterPro" id="IPR017860">
    <property type="entry name" value="Peptidase_M22_CS"/>
</dbReference>
<feature type="region of interest" description="Disordered" evidence="8">
    <location>
        <begin position="137"/>
        <end position="168"/>
    </location>
</feature>
<protein>
    <recommendedName>
        <fullName evidence="1">N(6)-L-threonylcarbamoyladenine synthase</fullName>
        <ecNumber evidence="1">2.3.1.234</ecNumber>
    </recommendedName>
</protein>
<reference evidence="11 12" key="1">
    <citation type="submission" date="2014-02" db="EMBL/GenBank/DDBJ databases">
        <title>The genome sequence of the entomopathogenic fungus Metarhizium robertsii ARSEF 2575.</title>
        <authorList>
            <person name="Giuliano Garisto Donzelli B."/>
            <person name="Roe B.A."/>
            <person name="Macmil S.L."/>
            <person name="Krasnoff S.B."/>
            <person name="Gibson D.M."/>
        </authorList>
    </citation>
    <scope>NUCLEOTIDE SEQUENCE [LARGE SCALE GENOMIC DNA]</scope>
    <source>
        <strain evidence="11 12">ARSEF 2575</strain>
    </source>
</reference>
<comment type="similarity">
    <text evidence="7">Belongs to the KAE1 / TsaD family.</text>
</comment>
<evidence type="ECO:0000313" key="12">
    <source>
        <dbReference type="Proteomes" id="UP000030151"/>
    </source>
</evidence>
<accession>A0A0A1V238</accession>
<dbReference type="PANTHER" id="PTHR11735">
    <property type="entry name" value="TRNA N6-ADENOSINE THREONYLCARBAMOYLTRANSFERASE"/>
    <property type="match status" value="1"/>
</dbReference>
<evidence type="ECO:0000256" key="2">
    <source>
        <dbReference type="ARBA" id="ARBA00022679"/>
    </source>
</evidence>
<keyword evidence="9" id="KW-0812">Transmembrane</keyword>
<comment type="catalytic activity">
    <reaction evidence="6 7">
        <text>L-threonylcarbamoyladenylate + adenosine(37) in tRNA = N(6)-L-threonylcarbamoyladenosine(37) in tRNA + AMP + H(+)</text>
        <dbReference type="Rhea" id="RHEA:37059"/>
        <dbReference type="Rhea" id="RHEA-COMP:10162"/>
        <dbReference type="Rhea" id="RHEA-COMP:10163"/>
        <dbReference type="ChEBI" id="CHEBI:15378"/>
        <dbReference type="ChEBI" id="CHEBI:73682"/>
        <dbReference type="ChEBI" id="CHEBI:74411"/>
        <dbReference type="ChEBI" id="CHEBI:74418"/>
        <dbReference type="ChEBI" id="CHEBI:456215"/>
        <dbReference type="EC" id="2.3.1.234"/>
    </reaction>
</comment>
<feature type="region of interest" description="Disordered" evidence="8">
    <location>
        <begin position="794"/>
        <end position="819"/>
    </location>
</feature>
<evidence type="ECO:0000256" key="7">
    <source>
        <dbReference type="HAMAP-Rule" id="MF_03179"/>
    </source>
</evidence>
<keyword evidence="5 7" id="KW-0012">Acyltransferase</keyword>
<proteinExistence type="inferred from homology"/>
<feature type="region of interest" description="Disordered" evidence="8">
    <location>
        <begin position="287"/>
        <end position="315"/>
    </location>
</feature>
<dbReference type="PANTHER" id="PTHR11735:SF6">
    <property type="entry name" value="TRNA N6-ADENOSINE THREONYLCARBAMOYLTRANSFERASE, MITOCHONDRIAL"/>
    <property type="match status" value="1"/>
</dbReference>
<name>A0A0A1V238_9HYPO</name>
<dbReference type="GO" id="GO:0008233">
    <property type="term" value="F:peptidase activity"/>
    <property type="evidence" value="ECO:0007669"/>
    <property type="project" value="UniProtKB-KW"/>
</dbReference>
<feature type="transmembrane region" description="Helical" evidence="9">
    <location>
        <begin position="607"/>
        <end position="629"/>
    </location>
</feature>
<dbReference type="Gene3D" id="3.30.420.40">
    <property type="match status" value="2"/>
</dbReference>
<dbReference type="HAMAP" id="MF_01445">
    <property type="entry name" value="TsaD"/>
    <property type="match status" value="1"/>
</dbReference>
<sequence>MNPPPEYHNGQLAPTNTPKAVEEWEDDDVITPIDATEQVHICPPTSAPAPLPSKNTKSVNLRASRLSTPKVRRIRSRQRQKAQNAKAGIRLITDMSVFRRNNHVTNNMRSPPGRKGKFVDADALRALEGEPSSASVGNWNWLKKGSGKTPEPATEMRKGRNKDQQLSPEDRPIVIGISLESSDVEGRGISPQNALVDDSRAPFPAPELSNPHALKAAKADVQGHKSVWSPDTPDTSYSFGSSNVASSVYSQFIMPNQIPKEQACPPVPELPPNYKKAAHQRVLSLELGKSRQGDDESGTPCTLFEEDGVPSPQRHLKSREFDISPDSAASRSHGWWDHVVTPFVDKKMSFSSQKYKAESPKSPKSPKFHKEMLRDESWENLDVKEESRSRLSPNVAPAPVQAPIVRAPAPRRTPSPQSDTKHAENPQSLLTKTQMSVAEPSMRQTPQIVISRDSPSPSDIPPPYSPPKREQEGKPIRYRAVFPPGHPLHSQFPPTPRPASPGLAGTMTSQRGHQKGAKNHASAVPTTQTQPITTQPLPVRAVGTFVPQEHAYSAAGSRHKVERQRRRHEKEDIIARRAGGFWRGRGCMSSGGCFGRTGREGRKRRRVWMAIWAGIIALILLIILLAVLLTRNHSPAETPSIWVNLTDFPPMPTGVLTVVGPDNTAARSVCTEPSTLWSCSLPKDQQSSVLPYKANQPTLIMQIQWDNGTRRSWNVANADAPAPLSRRAFGAASHALSALRRDPAPTEFFPDPAAPKFREMWFLGETTDNIKSDQKGGEPAPFYISLLRSTNDTVPTPNLSRRGVSPNIGNTTFKDLIPPPDLEKDGTSAPAVMIPSPVQQPIRLFDRGLPTEHYGFYTYFKRTIFLKSVNIQNNTDNNIPLDEDGGCRKTEASHLVTWGDTRLHVQIWTRALSSNTSSLLKADGSKGIGGTGELVRPGTMPYPVTITQDTHGGDPDKKLVWDRPIDDRLQVTTTEAQALVNDMGIGGTWVNKRGTGDAKFGGFDGGSGGFELPTTARTAATLKRWGELHLVDLLKLTPSQLPPPPQPPFPTRHQPMLILLRPRCRSLQSLLPRHSEHHPNRSRLQKRTLLTLAIESSCDDTAVAVLSHTPPSTTLLFNERISSDNRAFKGVHPVISVQGHNSSLAPLVQRALQYLPDASPSTPSIRIPSNDGALLMKQRPDFVSVTRGPGIMANLAVGLNMAKGLAVGWDVPLVAVHHMQAHALTPRLVRALGTDAGRCSDSPGPEFPFLSLLVSGGHTQLVHSTGLTGHRIIATTGDIAIGNLLDQTARVILPADVLDASPDVMYGRLLESFAFPNGPSHEQYSFFEPAASRSDEINTLPTGYAWDIPLPFRNTRRLAYSFSSIHTRVHRIAASNPSMPLDERRSLARHTMRAAFQHLCSRLVVALEDRPELRPAARTIVVSGGVASNKFLMHVLKETLRVRGYPDTEIIAPPVKFCTDNAAMIAWTGMEMFEKGWRSDLGVLPVGKWPMEMDGGDGDGILGVGGWIKKGRAW</sequence>
<dbReference type="HOGENOM" id="CLU_004045_0_0_1"/>
<keyword evidence="11" id="KW-0378">Hydrolase</keyword>
<dbReference type="Pfam" id="PF00814">
    <property type="entry name" value="TsaD"/>
    <property type="match status" value="1"/>
</dbReference>
<feature type="domain" description="Gcp-like" evidence="10">
    <location>
        <begin position="1120"/>
        <end position="1467"/>
    </location>
</feature>
<evidence type="ECO:0000256" key="4">
    <source>
        <dbReference type="ARBA" id="ARBA00022723"/>
    </source>
</evidence>
<dbReference type="GO" id="GO:0005739">
    <property type="term" value="C:mitochondrion"/>
    <property type="evidence" value="ECO:0007669"/>
    <property type="project" value="UniProtKB-SubCell"/>
</dbReference>
<keyword evidence="3 7" id="KW-0819">tRNA processing</keyword>
<organism evidence="11 12">
    <name type="scientific">Metarhizium robertsii</name>
    <dbReference type="NCBI Taxonomy" id="568076"/>
    <lineage>
        <taxon>Eukaryota</taxon>
        <taxon>Fungi</taxon>
        <taxon>Dikarya</taxon>
        <taxon>Ascomycota</taxon>
        <taxon>Pezizomycotina</taxon>
        <taxon>Sordariomycetes</taxon>
        <taxon>Hypocreomycetidae</taxon>
        <taxon>Hypocreales</taxon>
        <taxon>Clavicipitaceae</taxon>
        <taxon>Metarhizium</taxon>
    </lineage>
</organism>
<feature type="region of interest" description="Disordered" evidence="8">
    <location>
        <begin position="379"/>
        <end position="474"/>
    </location>
</feature>
<comment type="subcellular location">
    <subcellularLocation>
        <location evidence="7">Mitochondrion</location>
    </subcellularLocation>
</comment>
<keyword evidence="11" id="KW-0645">Protease</keyword>
<evidence type="ECO:0000256" key="8">
    <source>
        <dbReference type="SAM" id="MobiDB-lite"/>
    </source>
</evidence>
<dbReference type="SUPFAM" id="SSF53067">
    <property type="entry name" value="Actin-like ATPase domain"/>
    <property type="match status" value="2"/>
</dbReference>
<dbReference type="PROSITE" id="PS01016">
    <property type="entry name" value="GLYCOPROTEASE"/>
    <property type="match status" value="1"/>
</dbReference>
<evidence type="ECO:0000313" key="11">
    <source>
        <dbReference type="EMBL" id="EXV04234.1"/>
    </source>
</evidence>
<comment type="caution">
    <text evidence="11">The sequence shown here is derived from an EMBL/GenBank/DDBJ whole genome shotgun (WGS) entry which is preliminary data.</text>
</comment>
<evidence type="ECO:0000259" key="10">
    <source>
        <dbReference type="Pfam" id="PF00814"/>
    </source>
</evidence>
<feature type="region of interest" description="Disordered" evidence="8">
    <location>
        <begin position="487"/>
        <end position="534"/>
    </location>
</feature>
<feature type="compositionally biased region" description="Low complexity" evidence="8">
    <location>
        <begin position="525"/>
        <end position="534"/>
    </location>
</feature>
<dbReference type="Proteomes" id="UP000030151">
    <property type="component" value="Unassembled WGS sequence"/>
</dbReference>
<evidence type="ECO:0000256" key="5">
    <source>
        <dbReference type="ARBA" id="ARBA00023315"/>
    </source>
</evidence>
<evidence type="ECO:0000256" key="3">
    <source>
        <dbReference type="ARBA" id="ARBA00022694"/>
    </source>
</evidence>
<evidence type="ECO:0000256" key="9">
    <source>
        <dbReference type="SAM" id="Phobius"/>
    </source>
</evidence>
<comment type="subunit">
    <text evidence="7">Homodimer.</text>
</comment>
<keyword evidence="9" id="KW-1133">Transmembrane helix</keyword>
<dbReference type="InterPro" id="IPR000905">
    <property type="entry name" value="Gcp-like_dom"/>
</dbReference>
<feature type="compositionally biased region" description="Polar residues" evidence="8">
    <location>
        <begin position="425"/>
        <end position="448"/>
    </location>
</feature>